<dbReference type="SUPFAM" id="SSF48008">
    <property type="entry name" value="GntR ligand-binding domain-like"/>
    <property type="match status" value="1"/>
</dbReference>
<evidence type="ECO:0000256" key="1">
    <source>
        <dbReference type="ARBA" id="ARBA00023015"/>
    </source>
</evidence>
<sequence length="227" mass="24868">MGFERSCLSDHIRRELARRILDGTLKPGERLLELKIAAEFESSQTPVREALRELESLRLVESSPYKGTRVREVGDHETAEAYAVKGSLERLAAETAAAGFKGDAKALRATVDALIAEAARGDREGYARHDLDFHRAIVRAAGNGTLLQIWESLAFETRTRITLARRDLDWPSIARWHSLVVDALEAGDGATAGRLLEAHARSFMSPPPAPAPAKVARKPKSPSPNKS</sequence>
<evidence type="ECO:0000259" key="5">
    <source>
        <dbReference type="PROSITE" id="PS50949"/>
    </source>
</evidence>
<dbReference type="PANTHER" id="PTHR43537:SF24">
    <property type="entry name" value="GLUCONATE OPERON TRANSCRIPTIONAL REPRESSOR"/>
    <property type="match status" value="1"/>
</dbReference>
<evidence type="ECO:0000256" key="4">
    <source>
        <dbReference type="SAM" id="MobiDB-lite"/>
    </source>
</evidence>
<protein>
    <submittedName>
        <fullName evidence="6">GntR family transcriptional regulator</fullName>
    </submittedName>
</protein>
<dbReference type="SUPFAM" id="SSF46785">
    <property type="entry name" value="Winged helix' DNA-binding domain"/>
    <property type="match status" value="1"/>
</dbReference>
<evidence type="ECO:0000256" key="2">
    <source>
        <dbReference type="ARBA" id="ARBA00023125"/>
    </source>
</evidence>
<comment type="caution">
    <text evidence="6">The sequence shown here is derived from an EMBL/GenBank/DDBJ whole genome shotgun (WGS) entry which is preliminary data.</text>
</comment>
<keyword evidence="1" id="KW-0805">Transcription regulation</keyword>
<dbReference type="Proteomes" id="UP001216907">
    <property type="component" value="Unassembled WGS sequence"/>
</dbReference>
<dbReference type="InterPro" id="IPR011711">
    <property type="entry name" value="GntR_C"/>
</dbReference>
<dbReference type="SMART" id="SM00345">
    <property type="entry name" value="HTH_GNTR"/>
    <property type="match status" value="1"/>
</dbReference>
<dbReference type="EMBL" id="JARRAG010000002">
    <property type="protein sequence ID" value="MDG3007563.1"/>
    <property type="molecule type" value="Genomic_DNA"/>
</dbReference>
<evidence type="ECO:0000256" key="3">
    <source>
        <dbReference type="ARBA" id="ARBA00023163"/>
    </source>
</evidence>
<keyword evidence="3" id="KW-0804">Transcription</keyword>
<reference evidence="6 7" key="1">
    <citation type="submission" date="2023-03" db="EMBL/GenBank/DDBJ databases">
        <title>Paludisphaera mucosa sp. nov. a novel planctomycete from northern fen.</title>
        <authorList>
            <person name="Ivanova A."/>
        </authorList>
    </citation>
    <scope>NUCLEOTIDE SEQUENCE [LARGE SCALE GENOMIC DNA]</scope>
    <source>
        <strain evidence="6 7">Pla2</strain>
    </source>
</reference>
<dbReference type="InterPro" id="IPR036390">
    <property type="entry name" value="WH_DNA-bd_sf"/>
</dbReference>
<dbReference type="Pfam" id="PF07729">
    <property type="entry name" value="FCD"/>
    <property type="match status" value="1"/>
</dbReference>
<dbReference type="Gene3D" id="1.20.120.530">
    <property type="entry name" value="GntR ligand-binding domain-like"/>
    <property type="match status" value="1"/>
</dbReference>
<dbReference type="PANTHER" id="PTHR43537">
    <property type="entry name" value="TRANSCRIPTIONAL REGULATOR, GNTR FAMILY"/>
    <property type="match status" value="1"/>
</dbReference>
<name>A0ABT6FJ00_9BACT</name>
<evidence type="ECO:0000313" key="7">
    <source>
        <dbReference type="Proteomes" id="UP001216907"/>
    </source>
</evidence>
<gene>
    <name evidence="6" type="ORF">PZE19_27690</name>
</gene>
<keyword evidence="2" id="KW-0238">DNA-binding</keyword>
<keyword evidence="7" id="KW-1185">Reference proteome</keyword>
<feature type="domain" description="HTH gntR-type" evidence="5">
    <location>
        <begin position="6"/>
        <end position="73"/>
    </location>
</feature>
<evidence type="ECO:0000313" key="6">
    <source>
        <dbReference type="EMBL" id="MDG3007563.1"/>
    </source>
</evidence>
<dbReference type="CDD" id="cd07377">
    <property type="entry name" value="WHTH_GntR"/>
    <property type="match status" value="1"/>
</dbReference>
<dbReference type="Pfam" id="PF00392">
    <property type="entry name" value="GntR"/>
    <property type="match status" value="1"/>
</dbReference>
<dbReference type="InterPro" id="IPR036388">
    <property type="entry name" value="WH-like_DNA-bd_sf"/>
</dbReference>
<dbReference type="SMART" id="SM00895">
    <property type="entry name" value="FCD"/>
    <property type="match status" value="1"/>
</dbReference>
<dbReference type="Gene3D" id="1.10.10.10">
    <property type="entry name" value="Winged helix-like DNA-binding domain superfamily/Winged helix DNA-binding domain"/>
    <property type="match status" value="1"/>
</dbReference>
<dbReference type="PROSITE" id="PS50949">
    <property type="entry name" value="HTH_GNTR"/>
    <property type="match status" value="1"/>
</dbReference>
<accession>A0ABT6FJ00</accession>
<dbReference type="RefSeq" id="WP_277863841.1">
    <property type="nucleotide sequence ID" value="NZ_JARRAG010000002.1"/>
</dbReference>
<proteinExistence type="predicted"/>
<feature type="region of interest" description="Disordered" evidence="4">
    <location>
        <begin position="202"/>
        <end position="227"/>
    </location>
</feature>
<organism evidence="6 7">
    <name type="scientific">Paludisphaera mucosa</name>
    <dbReference type="NCBI Taxonomy" id="3030827"/>
    <lineage>
        <taxon>Bacteria</taxon>
        <taxon>Pseudomonadati</taxon>
        <taxon>Planctomycetota</taxon>
        <taxon>Planctomycetia</taxon>
        <taxon>Isosphaerales</taxon>
        <taxon>Isosphaeraceae</taxon>
        <taxon>Paludisphaera</taxon>
    </lineage>
</organism>
<dbReference type="InterPro" id="IPR000524">
    <property type="entry name" value="Tscrpt_reg_HTH_GntR"/>
</dbReference>
<dbReference type="InterPro" id="IPR008920">
    <property type="entry name" value="TF_FadR/GntR_C"/>
</dbReference>